<dbReference type="AlphaFoldDB" id="A0A8T0ULN2"/>
<dbReference type="PANTHER" id="PTHR33710:SF48">
    <property type="entry name" value="OS02G0307075 PROTEIN"/>
    <property type="match status" value="1"/>
</dbReference>
<evidence type="ECO:0000259" key="1">
    <source>
        <dbReference type="Pfam" id="PF03372"/>
    </source>
</evidence>
<evidence type="ECO:0000313" key="2">
    <source>
        <dbReference type="EMBL" id="KAG2625412.1"/>
    </source>
</evidence>
<protein>
    <recommendedName>
        <fullName evidence="1">Endonuclease/exonuclease/phosphatase domain-containing protein</fullName>
    </recommendedName>
</protein>
<sequence>MDPEKILIWNVRGLNSAARQDSLRTIVDASRADILCIQETKISAMSNRVLLSALGSDFSEFSAVPAVGASGGILVAWRRHIRVSDNPRIDNHSITIQVSQSNGQNWWLTCVYGPQGNDAKIQFLQELRDIRAACPGPWMIAGDFNLIYKDEDKNNANLNRAMMGRFRKLINDLALKELPLHGRKFTWSNQQESPTLVRLDRVLCSVDWEDIFPNCLLQSAASDDSDHCPLLLGFHDNQRGRR</sequence>
<dbReference type="InterPro" id="IPR036691">
    <property type="entry name" value="Endo/exonu/phosph_ase_sf"/>
</dbReference>
<dbReference type="Proteomes" id="UP000823388">
    <property type="component" value="Chromosome 3K"/>
</dbReference>
<feature type="domain" description="Endonuclease/exonuclease/phosphatase" evidence="1">
    <location>
        <begin position="9"/>
        <end position="227"/>
    </location>
</feature>
<dbReference type="InterPro" id="IPR020847">
    <property type="entry name" value="AP_endonuclease_F1_BS"/>
</dbReference>
<comment type="caution">
    <text evidence="2">The sequence shown here is derived from an EMBL/GenBank/DDBJ whole genome shotgun (WGS) entry which is preliminary data.</text>
</comment>
<gene>
    <name evidence="2" type="ORF">PVAP13_3KG207123</name>
</gene>
<dbReference type="GO" id="GO:0004519">
    <property type="term" value="F:endonuclease activity"/>
    <property type="evidence" value="ECO:0007669"/>
    <property type="project" value="InterPro"/>
</dbReference>
<organism evidence="2 3">
    <name type="scientific">Panicum virgatum</name>
    <name type="common">Blackwell switchgrass</name>
    <dbReference type="NCBI Taxonomy" id="38727"/>
    <lineage>
        <taxon>Eukaryota</taxon>
        <taxon>Viridiplantae</taxon>
        <taxon>Streptophyta</taxon>
        <taxon>Embryophyta</taxon>
        <taxon>Tracheophyta</taxon>
        <taxon>Spermatophyta</taxon>
        <taxon>Magnoliopsida</taxon>
        <taxon>Liliopsida</taxon>
        <taxon>Poales</taxon>
        <taxon>Poaceae</taxon>
        <taxon>PACMAD clade</taxon>
        <taxon>Panicoideae</taxon>
        <taxon>Panicodae</taxon>
        <taxon>Paniceae</taxon>
        <taxon>Panicinae</taxon>
        <taxon>Panicum</taxon>
        <taxon>Panicum sect. Hiantes</taxon>
    </lineage>
</organism>
<proteinExistence type="predicted"/>
<dbReference type="GO" id="GO:0003677">
    <property type="term" value="F:DNA binding"/>
    <property type="evidence" value="ECO:0007669"/>
    <property type="project" value="InterPro"/>
</dbReference>
<dbReference type="GO" id="GO:0006281">
    <property type="term" value="P:DNA repair"/>
    <property type="evidence" value="ECO:0007669"/>
    <property type="project" value="InterPro"/>
</dbReference>
<dbReference type="InterPro" id="IPR005135">
    <property type="entry name" value="Endo/exonuclease/phosphatase"/>
</dbReference>
<name>A0A8T0ULN2_PANVG</name>
<dbReference type="PANTHER" id="PTHR33710">
    <property type="entry name" value="BNAC02G09200D PROTEIN"/>
    <property type="match status" value="1"/>
</dbReference>
<reference evidence="2" key="1">
    <citation type="submission" date="2020-05" db="EMBL/GenBank/DDBJ databases">
        <title>WGS assembly of Panicum virgatum.</title>
        <authorList>
            <person name="Lovell J.T."/>
            <person name="Jenkins J."/>
            <person name="Shu S."/>
            <person name="Juenger T.E."/>
            <person name="Schmutz J."/>
        </authorList>
    </citation>
    <scope>NUCLEOTIDE SEQUENCE</scope>
    <source>
        <strain evidence="2">AP13</strain>
    </source>
</reference>
<evidence type="ECO:0000313" key="3">
    <source>
        <dbReference type="Proteomes" id="UP000823388"/>
    </source>
</evidence>
<accession>A0A8T0ULN2</accession>
<dbReference type="Pfam" id="PF03372">
    <property type="entry name" value="Exo_endo_phos"/>
    <property type="match status" value="1"/>
</dbReference>
<dbReference type="SUPFAM" id="SSF56219">
    <property type="entry name" value="DNase I-like"/>
    <property type="match status" value="1"/>
</dbReference>
<dbReference type="Gene3D" id="3.60.10.10">
    <property type="entry name" value="Endonuclease/exonuclease/phosphatase"/>
    <property type="match status" value="1"/>
</dbReference>
<dbReference type="EMBL" id="CM029041">
    <property type="protein sequence ID" value="KAG2625412.1"/>
    <property type="molecule type" value="Genomic_DNA"/>
</dbReference>
<dbReference type="PROSITE" id="PS00726">
    <property type="entry name" value="AP_NUCLEASE_F1_1"/>
    <property type="match status" value="1"/>
</dbReference>
<keyword evidence="3" id="KW-1185">Reference proteome</keyword>